<evidence type="ECO:0008006" key="5">
    <source>
        <dbReference type="Google" id="ProtNLM"/>
    </source>
</evidence>
<name>A0A6G1I464_9PEZI</name>
<evidence type="ECO:0000313" key="4">
    <source>
        <dbReference type="Proteomes" id="UP000799640"/>
    </source>
</evidence>
<dbReference type="PANTHER" id="PTHR42749">
    <property type="entry name" value="CELL SHAPE-DETERMINING PROTEIN MREB"/>
    <property type="match status" value="1"/>
</dbReference>
<dbReference type="SUPFAM" id="SSF53067">
    <property type="entry name" value="Actin-like ATPase domain"/>
    <property type="match status" value="2"/>
</dbReference>
<dbReference type="Proteomes" id="UP000799640">
    <property type="component" value="Unassembled WGS sequence"/>
</dbReference>
<dbReference type="Gene3D" id="3.90.640.10">
    <property type="entry name" value="Actin, Chain A, domain 4"/>
    <property type="match status" value="1"/>
</dbReference>
<dbReference type="PANTHER" id="PTHR42749:SF1">
    <property type="entry name" value="CELL SHAPE-DETERMINING PROTEIN MREB"/>
    <property type="match status" value="1"/>
</dbReference>
<dbReference type="OrthoDB" id="2394218at2759"/>
<keyword evidence="4" id="KW-1185">Reference proteome</keyword>
<reference evidence="3" key="1">
    <citation type="journal article" date="2020" name="Stud. Mycol.">
        <title>101 Dothideomycetes genomes: a test case for predicting lifestyles and emergence of pathogens.</title>
        <authorList>
            <person name="Haridas S."/>
            <person name="Albert R."/>
            <person name="Binder M."/>
            <person name="Bloem J."/>
            <person name="Labutti K."/>
            <person name="Salamov A."/>
            <person name="Andreopoulos B."/>
            <person name="Baker S."/>
            <person name="Barry K."/>
            <person name="Bills G."/>
            <person name="Bluhm B."/>
            <person name="Cannon C."/>
            <person name="Castanera R."/>
            <person name="Culley D."/>
            <person name="Daum C."/>
            <person name="Ezra D."/>
            <person name="Gonzalez J."/>
            <person name="Henrissat B."/>
            <person name="Kuo A."/>
            <person name="Liang C."/>
            <person name="Lipzen A."/>
            <person name="Lutzoni F."/>
            <person name="Magnuson J."/>
            <person name="Mondo S."/>
            <person name="Nolan M."/>
            <person name="Ohm R."/>
            <person name="Pangilinan J."/>
            <person name="Park H.-J."/>
            <person name="Ramirez L."/>
            <person name="Alfaro M."/>
            <person name="Sun H."/>
            <person name="Tritt A."/>
            <person name="Yoshinaga Y."/>
            <person name="Zwiers L.-H."/>
            <person name="Turgeon B."/>
            <person name="Goodwin S."/>
            <person name="Spatafora J."/>
            <person name="Crous P."/>
            <person name="Grigoriev I."/>
        </authorList>
    </citation>
    <scope>NUCLEOTIDE SEQUENCE</scope>
    <source>
        <strain evidence="3">CBS 262.69</strain>
    </source>
</reference>
<sequence>MNEKPKEAVKADLIVAIDYGMTCTGVAYVNRTRSDNIRHLQRWPGRAQANENKVPTVLVYNKTADQMINWGFTSEAKHSEQNNPNELYCDWFKTFLDPAVLRAAQARDPANIPSQADVDRWTQDYLQALYQHVKFKLSAEMPAHKPWSSAKVEFIFSVPTTWSPHPTVEKFRTIATRAGFGESPLHAVKVSLTEAEAAAVYTSVEAPGLFSADEVVLVCDAGGGTTDLTIMRIQSVVNQLLSLKQLDVVTGKNIGSVRIDEAFEDLVLARLEAANEAQSIGLDLDMAAWQMMKSAQYQDAKCDFGSPDDTNFFVPIQGISTEHTSPQFGIQNGNMCISLYDLQTLFDKQIERLVTLIDQQLENFQKKYSADKIAHLVLSGGLGNSPYVQSLLKARYAFGASKFTCAQNVQVHVAPEPQLAVCKGLISHRMREVIGDPVIKQLCCRASYGTVCRILYDKRNPTHQGLKTWRDPLNGKEYVAQAIAWFIRKGQPVDVKKPIVHLFNRKLTPGDPRRAFPTSVVVSHVDSRRLPIQIDHNVQILCEIVSDLSGANEAKFVKKYRHWWRSSVKYYRVDYQIKVVVGPADLCFELCKLLPRLLPVPGGRIEVDEYILKGLTVRR</sequence>
<dbReference type="GO" id="GO:0140662">
    <property type="term" value="F:ATP-dependent protein folding chaperone"/>
    <property type="evidence" value="ECO:0007669"/>
    <property type="project" value="InterPro"/>
</dbReference>
<dbReference type="Pfam" id="PF00012">
    <property type="entry name" value="HSP70"/>
    <property type="match status" value="1"/>
</dbReference>
<proteinExistence type="predicted"/>
<gene>
    <name evidence="3" type="ORF">EJ06DRAFT_472162</name>
</gene>
<keyword evidence="1" id="KW-0547">Nucleotide-binding</keyword>
<evidence type="ECO:0000256" key="1">
    <source>
        <dbReference type="ARBA" id="ARBA00022741"/>
    </source>
</evidence>
<dbReference type="InterPro" id="IPR043129">
    <property type="entry name" value="ATPase_NBD"/>
</dbReference>
<evidence type="ECO:0000313" key="3">
    <source>
        <dbReference type="EMBL" id="KAF2403093.1"/>
    </source>
</evidence>
<dbReference type="InterPro" id="IPR013126">
    <property type="entry name" value="Hsp_70_fam"/>
</dbReference>
<protein>
    <recommendedName>
        <fullName evidence="5">Actin-like ATPase domain-containing protein</fullName>
    </recommendedName>
</protein>
<dbReference type="GO" id="GO:0005524">
    <property type="term" value="F:ATP binding"/>
    <property type="evidence" value="ECO:0007669"/>
    <property type="project" value="UniProtKB-KW"/>
</dbReference>
<keyword evidence="2" id="KW-0067">ATP-binding</keyword>
<dbReference type="AlphaFoldDB" id="A0A6G1I464"/>
<dbReference type="CDD" id="cd10170">
    <property type="entry name" value="ASKHA_NBD_HSP70"/>
    <property type="match status" value="1"/>
</dbReference>
<accession>A0A6G1I464</accession>
<dbReference type="EMBL" id="ML996690">
    <property type="protein sequence ID" value="KAF2403093.1"/>
    <property type="molecule type" value="Genomic_DNA"/>
</dbReference>
<evidence type="ECO:0000256" key="2">
    <source>
        <dbReference type="ARBA" id="ARBA00022840"/>
    </source>
</evidence>
<dbReference type="Gene3D" id="3.30.420.40">
    <property type="match status" value="2"/>
</dbReference>
<organism evidence="3 4">
    <name type="scientific">Trichodelitschia bisporula</name>
    <dbReference type="NCBI Taxonomy" id="703511"/>
    <lineage>
        <taxon>Eukaryota</taxon>
        <taxon>Fungi</taxon>
        <taxon>Dikarya</taxon>
        <taxon>Ascomycota</taxon>
        <taxon>Pezizomycotina</taxon>
        <taxon>Dothideomycetes</taxon>
        <taxon>Dothideomycetes incertae sedis</taxon>
        <taxon>Phaeotrichales</taxon>
        <taxon>Phaeotrichaceae</taxon>
        <taxon>Trichodelitschia</taxon>
    </lineage>
</organism>